<organism evidence="12 13">
    <name type="scientific">Massilia psychrophila</name>
    <dbReference type="NCBI Taxonomy" id="1603353"/>
    <lineage>
        <taxon>Bacteria</taxon>
        <taxon>Pseudomonadati</taxon>
        <taxon>Pseudomonadota</taxon>
        <taxon>Betaproteobacteria</taxon>
        <taxon>Burkholderiales</taxon>
        <taxon>Oxalobacteraceae</taxon>
        <taxon>Telluria group</taxon>
        <taxon>Massilia</taxon>
    </lineage>
</organism>
<dbReference type="EC" id="2.3.1.12" evidence="9"/>
<dbReference type="PANTHER" id="PTHR43178">
    <property type="entry name" value="DIHYDROLIPOAMIDE ACETYLTRANSFERASE COMPONENT OF PYRUVATE DEHYDROGENASE COMPLEX"/>
    <property type="match status" value="1"/>
</dbReference>
<dbReference type="SUPFAM" id="SSF47005">
    <property type="entry name" value="Peripheral subunit-binding domain of 2-oxo acid dehydrogenase complex"/>
    <property type="match status" value="1"/>
</dbReference>
<dbReference type="Gene3D" id="2.40.50.100">
    <property type="match status" value="1"/>
</dbReference>
<dbReference type="PROSITE" id="PS51826">
    <property type="entry name" value="PSBD"/>
    <property type="match status" value="1"/>
</dbReference>
<dbReference type="InterPro" id="IPR004167">
    <property type="entry name" value="PSBD"/>
</dbReference>
<dbReference type="SUPFAM" id="SSF52777">
    <property type="entry name" value="CoA-dependent acyltransferases"/>
    <property type="match status" value="1"/>
</dbReference>
<reference evidence="12 13" key="1">
    <citation type="submission" date="2017-10" db="EMBL/GenBank/DDBJ databases">
        <title>Massilia psychrophilum sp. nov., a novel purple-pigmented bacterium isolated from Tianshan glacier, Xinjiang Municipality, China.</title>
        <authorList>
            <person name="Wang H."/>
        </authorList>
    </citation>
    <scope>NUCLEOTIDE SEQUENCE [LARGE SCALE GENOMIC DNA]</scope>
    <source>
        <strain evidence="12 13">JCM 30813</strain>
    </source>
</reference>
<dbReference type="GO" id="GO:0005737">
    <property type="term" value="C:cytoplasm"/>
    <property type="evidence" value="ECO:0007669"/>
    <property type="project" value="TreeGrafter"/>
</dbReference>
<dbReference type="InterPro" id="IPR001078">
    <property type="entry name" value="2-oxoacid_DH_actylTfrase"/>
</dbReference>
<dbReference type="InterPro" id="IPR050743">
    <property type="entry name" value="2-oxoacid_DH_E2_comp"/>
</dbReference>
<dbReference type="SUPFAM" id="SSF51230">
    <property type="entry name" value="Single hybrid motif"/>
    <property type="match status" value="1"/>
</dbReference>
<comment type="function">
    <text evidence="7">The pyruvate dehydrogenase complex catalyzes the overall conversion of pyruvate to acetyl-CoA and CO(2). It contains multiple copies of three enzymatic components: pyruvate dehydrogenase (E1), dihydrolipoamide acetyltransferase (E2) and lipoamide dehydrogenase (E3).</text>
</comment>
<evidence type="ECO:0000256" key="9">
    <source>
        <dbReference type="RuleBase" id="RU361137"/>
    </source>
</evidence>
<dbReference type="AlphaFoldDB" id="A0A2G8T0D4"/>
<evidence type="ECO:0000256" key="2">
    <source>
        <dbReference type="ARBA" id="ARBA00011484"/>
    </source>
</evidence>
<dbReference type="RefSeq" id="WP_099916316.1">
    <property type="nucleotide sequence ID" value="NZ_BMHS01000012.1"/>
</dbReference>
<dbReference type="GO" id="GO:0006086">
    <property type="term" value="P:pyruvate decarboxylation to acetyl-CoA"/>
    <property type="evidence" value="ECO:0007669"/>
    <property type="project" value="UniProtKB-UniRule"/>
</dbReference>
<evidence type="ECO:0000256" key="3">
    <source>
        <dbReference type="ARBA" id="ARBA00022679"/>
    </source>
</evidence>
<dbReference type="FunFam" id="2.40.50.100:FF:000009">
    <property type="entry name" value="Acetyltransferase component of pyruvate dehydrogenase complex"/>
    <property type="match status" value="1"/>
</dbReference>
<comment type="catalytic activity">
    <reaction evidence="8 9">
        <text>N(6)-[(R)-dihydrolipoyl]-L-lysyl-[protein] + acetyl-CoA = N(6)-[(R)-S(8)-acetyldihydrolipoyl]-L-lysyl-[protein] + CoA</text>
        <dbReference type="Rhea" id="RHEA:17017"/>
        <dbReference type="Rhea" id="RHEA-COMP:10475"/>
        <dbReference type="Rhea" id="RHEA-COMP:10478"/>
        <dbReference type="ChEBI" id="CHEBI:57287"/>
        <dbReference type="ChEBI" id="CHEBI:57288"/>
        <dbReference type="ChEBI" id="CHEBI:83100"/>
        <dbReference type="ChEBI" id="CHEBI:83111"/>
        <dbReference type="EC" id="2.3.1.12"/>
    </reaction>
</comment>
<evidence type="ECO:0000256" key="1">
    <source>
        <dbReference type="ARBA" id="ARBA00007317"/>
    </source>
</evidence>
<dbReference type="Pfam" id="PF00198">
    <property type="entry name" value="2-oxoacid_dh"/>
    <property type="match status" value="1"/>
</dbReference>
<dbReference type="GO" id="GO:0045254">
    <property type="term" value="C:pyruvate dehydrogenase complex"/>
    <property type="evidence" value="ECO:0007669"/>
    <property type="project" value="UniProtKB-UniRule"/>
</dbReference>
<dbReference type="FunFam" id="3.30.559.10:FF:000004">
    <property type="entry name" value="Acetyltransferase component of pyruvate dehydrogenase complex"/>
    <property type="match status" value="1"/>
</dbReference>
<dbReference type="InterPro" id="IPR003016">
    <property type="entry name" value="2-oxoA_DH_lipoyl-BS"/>
</dbReference>
<proteinExistence type="inferred from homology"/>
<dbReference type="EMBL" id="PDOB01000018">
    <property type="protein sequence ID" value="PIL39423.1"/>
    <property type="molecule type" value="Genomic_DNA"/>
</dbReference>
<evidence type="ECO:0000256" key="6">
    <source>
        <dbReference type="ARBA" id="ARBA00023315"/>
    </source>
</evidence>
<dbReference type="InterPro" id="IPR023213">
    <property type="entry name" value="CAT-like_dom_sf"/>
</dbReference>
<dbReference type="PROSITE" id="PS50968">
    <property type="entry name" value="BIOTINYL_LIPOYL"/>
    <property type="match status" value="1"/>
</dbReference>
<dbReference type="InterPro" id="IPR011053">
    <property type="entry name" value="Single_hybrid_motif"/>
</dbReference>
<keyword evidence="3 9" id="KW-0808">Transferase</keyword>
<comment type="similarity">
    <text evidence="1 9">Belongs to the 2-oxoacid dehydrogenase family.</text>
</comment>
<evidence type="ECO:0000256" key="4">
    <source>
        <dbReference type="ARBA" id="ARBA00022737"/>
    </source>
</evidence>
<dbReference type="InterPro" id="IPR036625">
    <property type="entry name" value="E3-bd_dom_sf"/>
</dbReference>
<dbReference type="GO" id="GO:0004742">
    <property type="term" value="F:dihydrolipoyllysine-residue acetyltransferase activity"/>
    <property type="evidence" value="ECO:0007669"/>
    <property type="project" value="UniProtKB-UniRule"/>
</dbReference>
<evidence type="ECO:0000313" key="12">
    <source>
        <dbReference type="EMBL" id="PIL39423.1"/>
    </source>
</evidence>
<comment type="caution">
    <text evidence="12">The sequence shown here is derived from an EMBL/GenBank/DDBJ whole genome shotgun (WGS) entry which is preliminary data.</text>
</comment>
<dbReference type="Gene3D" id="4.10.320.10">
    <property type="entry name" value="E3-binding domain"/>
    <property type="match status" value="1"/>
</dbReference>
<evidence type="ECO:0000256" key="5">
    <source>
        <dbReference type="ARBA" id="ARBA00022823"/>
    </source>
</evidence>
<dbReference type="GO" id="GO:0031405">
    <property type="term" value="F:lipoic acid binding"/>
    <property type="evidence" value="ECO:0007669"/>
    <property type="project" value="TreeGrafter"/>
</dbReference>
<keyword evidence="4" id="KW-0677">Repeat</keyword>
<name>A0A2G8T0D4_9BURK</name>
<dbReference type="Proteomes" id="UP000228593">
    <property type="component" value="Unassembled WGS sequence"/>
</dbReference>
<comment type="cofactor">
    <cofactor evidence="9">
        <name>(R)-lipoate</name>
        <dbReference type="ChEBI" id="CHEBI:83088"/>
    </cofactor>
    <text evidence="9">Binds 1 lipoyl cofactor covalently.</text>
</comment>
<keyword evidence="13" id="KW-1185">Reference proteome</keyword>
<dbReference type="NCBIfam" id="TIGR01348">
    <property type="entry name" value="PDHac_trf_long"/>
    <property type="match status" value="1"/>
</dbReference>
<evidence type="ECO:0000256" key="7">
    <source>
        <dbReference type="ARBA" id="ARBA00025211"/>
    </source>
</evidence>
<dbReference type="InterPro" id="IPR000089">
    <property type="entry name" value="Biotin_lipoyl"/>
</dbReference>
<dbReference type="InterPro" id="IPR006256">
    <property type="entry name" value="AcTrfase_Pyrv_DH_cplx"/>
</dbReference>
<comment type="subunit">
    <text evidence="2 9">Forms a 24-polypeptide structural core with octahedral symmetry.</text>
</comment>
<gene>
    <name evidence="12" type="primary">aceF</name>
    <name evidence="12" type="ORF">CR103_12445</name>
</gene>
<accession>A0A2G8T0D4</accession>
<dbReference type="Pfam" id="PF02817">
    <property type="entry name" value="E3_binding"/>
    <property type="match status" value="1"/>
</dbReference>
<feature type="domain" description="Peripheral subunit-binding (PSBD)" evidence="11">
    <location>
        <begin position="137"/>
        <end position="174"/>
    </location>
</feature>
<dbReference type="PANTHER" id="PTHR43178:SF2">
    <property type="entry name" value="DIHYDROLIPOYLLYSINE-RESIDUE ACETYLTRANSFERASE COMPONENT OF PYRUVATE DEHYDROGENASE COMPLEX"/>
    <property type="match status" value="1"/>
</dbReference>
<evidence type="ECO:0000259" key="10">
    <source>
        <dbReference type="PROSITE" id="PS50968"/>
    </source>
</evidence>
<dbReference type="OrthoDB" id="9805770at2"/>
<sequence length="444" mass="46045">MSIVEVKVPDIGDFKEVEVIELMVKPGDTIKVDQSLVTVESDKASMEIPSSHAGVVKELRIKVGDKVAEGSLVLILEAADAAAPAEAAPAAAPAPAPAPAAAAAAPAPVAVAPAPVVAAPAPAPAAAAPAVTKSTAHASPSIRKFARELGVDLLRVNGSGPKGRITQDDVQNFVKGIMAGGAEPASKPAGGTGSGVGLDLLPWPSLDFSKFGPTELLPLSRIKKISGPNLHRNWVMIPHVTQYDESDVTDLEQFRVDSNAALAKAKSIVKLTMLAFVIKASVSALKKYPAFNSSLSADGANLILKQYYNIGFAADTPNGLVVPVLKDADKKSVSQIATEMGELSAMARDGKLKPADMQGATFTISSLGGIGGTYFTPIINAPEVAILGLSKTAMKPVWDGAAFQPRLILPLSLSYDHRVIDGAMGARFTAYLADVLADLRKTLL</sequence>
<dbReference type="Gene3D" id="3.30.559.10">
    <property type="entry name" value="Chloramphenicol acetyltransferase-like domain"/>
    <property type="match status" value="1"/>
</dbReference>
<protein>
    <recommendedName>
        <fullName evidence="9">Acetyltransferase component of pyruvate dehydrogenase complex</fullName>
        <ecNumber evidence="9">2.3.1.12</ecNumber>
    </recommendedName>
</protein>
<evidence type="ECO:0000313" key="13">
    <source>
        <dbReference type="Proteomes" id="UP000228593"/>
    </source>
</evidence>
<dbReference type="PROSITE" id="PS00189">
    <property type="entry name" value="LIPOYL"/>
    <property type="match status" value="1"/>
</dbReference>
<evidence type="ECO:0000256" key="8">
    <source>
        <dbReference type="ARBA" id="ARBA00048370"/>
    </source>
</evidence>
<keyword evidence="5 9" id="KW-0450">Lipoyl</keyword>
<dbReference type="Pfam" id="PF00364">
    <property type="entry name" value="Biotin_lipoyl"/>
    <property type="match status" value="1"/>
</dbReference>
<keyword evidence="6 9" id="KW-0012">Acyltransferase</keyword>
<feature type="domain" description="Lipoyl-binding" evidence="10">
    <location>
        <begin position="3"/>
        <end position="77"/>
    </location>
</feature>
<evidence type="ECO:0000259" key="11">
    <source>
        <dbReference type="PROSITE" id="PS51826"/>
    </source>
</evidence>
<dbReference type="CDD" id="cd06849">
    <property type="entry name" value="lipoyl_domain"/>
    <property type="match status" value="1"/>
</dbReference>